<proteinExistence type="predicted"/>
<feature type="non-terminal residue" evidence="1">
    <location>
        <position position="1"/>
    </location>
</feature>
<organism evidence="1 2">
    <name type="scientific">Spiromyces aspiralis</name>
    <dbReference type="NCBI Taxonomy" id="68401"/>
    <lineage>
        <taxon>Eukaryota</taxon>
        <taxon>Fungi</taxon>
        <taxon>Fungi incertae sedis</taxon>
        <taxon>Zoopagomycota</taxon>
        <taxon>Kickxellomycotina</taxon>
        <taxon>Kickxellomycetes</taxon>
        <taxon>Kickxellales</taxon>
        <taxon>Kickxellaceae</taxon>
        <taxon>Spiromyces</taxon>
    </lineage>
</organism>
<dbReference type="Proteomes" id="UP001145114">
    <property type="component" value="Unassembled WGS sequence"/>
</dbReference>
<accession>A0ACC1HLD3</accession>
<reference evidence="1" key="1">
    <citation type="submission" date="2022-06" db="EMBL/GenBank/DDBJ databases">
        <title>Phylogenomic reconstructions and comparative analyses of Kickxellomycotina fungi.</title>
        <authorList>
            <person name="Reynolds N.K."/>
            <person name="Stajich J.E."/>
            <person name="Barry K."/>
            <person name="Grigoriev I.V."/>
            <person name="Crous P."/>
            <person name="Smith M.E."/>
        </authorList>
    </citation>
    <scope>NUCLEOTIDE SEQUENCE</scope>
    <source>
        <strain evidence="1">RSA 2271</strain>
    </source>
</reference>
<evidence type="ECO:0000313" key="2">
    <source>
        <dbReference type="Proteomes" id="UP001145114"/>
    </source>
</evidence>
<evidence type="ECO:0000313" key="1">
    <source>
        <dbReference type="EMBL" id="KAJ1677375.1"/>
    </source>
</evidence>
<sequence>PPTRLSKRAAAKESRERAVKRVYEEAKKAQREAKKQRKLGDGESESDESEDDEEQEEDASTAGPRDLFAEGDSDDETSAKGKAGKSEFEIQQGNLRKRIEKMEDEIIEKKEWTMKGEVTSKARPLNSLLEEDLTFDYVQKPTPQVTQESTETLEAMIKRRILEESWDDVERKREVEPKVFKPSERVDLDDSKPQQSLAEAYESEYLKQQAGDSYVHPSDEKLDKQHQEIDAMFRTLCVKLDALSNFHFTPKPAQPDVVIRAEAPAIEMEEVVPVNQSTALQLAPEEIYEKPVESGYTGDVKGKSERDATDRRRIKAKRKQEFKKKQKEKEATRKAKESVSSSIKVQSS</sequence>
<name>A0ACC1HLD3_9FUNG</name>
<dbReference type="EMBL" id="JAMZIH010002553">
    <property type="protein sequence ID" value="KAJ1677375.1"/>
    <property type="molecule type" value="Genomic_DNA"/>
</dbReference>
<keyword evidence="2" id="KW-1185">Reference proteome</keyword>
<protein>
    <submittedName>
        <fullName evidence="1">U3 snoRNP protein</fullName>
    </submittedName>
</protein>
<comment type="caution">
    <text evidence="1">The sequence shown here is derived from an EMBL/GenBank/DDBJ whole genome shotgun (WGS) entry which is preliminary data.</text>
</comment>
<gene>
    <name evidence="1" type="primary">MPP10</name>
    <name evidence="1" type="ORF">EV182_006309</name>
</gene>